<organism evidence="4 5">
    <name type="scientific">Ligilactobacillus salitolerans</name>
    <dbReference type="NCBI Taxonomy" id="1808352"/>
    <lineage>
        <taxon>Bacteria</taxon>
        <taxon>Bacillati</taxon>
        <taxon>Bacillota</taxon>
        <taxon>Bacilli</taxon>
        <taxon>Lactobacillales</taxon>
        <taxon>Lactobacillaceae</taxon>
        <taxon>Ligilactobacillus</taxon>
    </lineage>
</organism>
<dbReference type="AlphaFoldDB" id="A0A401IUB4"/>
<keyword evidence="5" id="KW-1185">Reference proteome</keyword>
<keyword evidence="1" id="KW-0560">Oxidoreductase</keyword>
<dbReference type="OrthoDB" id="9798454at2"/>
<feature type="domain" description="Flavodoxin-like fold" evidence="3">
    <location>
        <begin position="1"/>
        <end position="162"/>
    </location>
</feature>
<sequence length="231" mass="26518">MKTLVLVAHPEVKDSGTQQFLKEAVKSTQNVSRRELVLDQTGTFHANQEMQDVLACDRIIFQFPLYWYSAPALLHQWLADCLVTPYREKLRGKELGLVVTTGRPAAEFAAGKAQHFSLSEILRPFSALALNLGLKELPAFIVAQFAYQTEEQHQQLLIDYCQYLELPADFSFRQQEEWSVERLKKLSRLENDPAAQQLLLQLADLIDERSERLAELKEEIQMIKDVEEGDQ</sequence>
<evidence type="ECO:0000256" key="2">
    <source>
        <dbReference type="SAM" id="Coils"/>
    </source>
</evidence>
<evidence type="ECO:0000256" key="1">
    <source>
        <dbReference type="ARBA" id="ARBA00023002"/>
    </source>
</evidence>
<dbReference type="SUPFAM" id="SSF52218">
    <property type="entry name" value="Flavoproteins"/>
    <property type="match status" value="1"/>
</dbReference>
<dbReference type="GO" id="GO:0010181">
    <property type="term" value="F:FMN binding"/>
    <property type="evidence" value="ECO:0007669"/>
    <property type="project" value="TreeGrafter"/>
</dbReference>
<dbReference type="InterPro" id="IPR046980">
    <property type="entry name" value="KefG/KefF"/>
</dbReference>
<dbReference type="InterPro" id="IPR029039">
    <property type="entry name" value="Flavoprotein-like_sf"/>
</dbReference>
<proteinExistence type="predicted"/>
<feature type="coiled-coil region" evidence="2">
    <location>
        <begin position="199"/>
        <end position="226"/>
    </location>
</feature>
<dbReference type="PANTHER" id="PTHR47307">
    <property type="entry name" value="GLUTATHIONE-REGULATED POTASSIUM-EFFLUX SYSTEM ANCILLARY PROTEIN KEFG"/>
    <property type="match status" value="1"/>
</dbReference>
<evidence type="ECO:0000259" key="3">
    <source>
        <dbReference type="Pfam" id="PF02525"/>
    </source>
</evidence>
<protein>
    <submittedName>
        <fullName evidence="4">NADPH-quinone reductase</fullName>
    </submittedName>
</protein>
<dbReference type="Gene3D" id="3.40.50.360">
    <property type="match status" value="1"/>
</dbReference>
<dbReference type="InterPro" id="IPR003680">
    <property type="entry name" value="Flavodoxin_fold"/>
</dbReference>
<dbReference type="EMBL" id="BFFP01000026">
    <property type="protein sequence ID" value="GBG95114.1"/>
    <property type="molecule type" value="Genomic_DNA"/>
</dbReference>
<evidence type="ECO:0000313" key="5">
    <source>
        <dbReference type="Proteomes" id="UP000286848"/>
    </source>
</evidence>
<reference evidence="5" key="1">
    <citation type="journal article" date="2019" name="Int. J. Syst. Evol. Microbiol.">
        <title>Lactobacillus salitolerans sp. nov., a novel lactic acid bacterium isolated from spent mushroom substrates.</title>
        <authorList>
            <person name="Tohno M."/>
            <person name="Tanizawa Y."/>
            <person name="Kojima Y."/>
            <person name="Sakamoto M."/>
            <person name="Nakamura Y."/>
            <person name="Ohkuma M."/>
            <person name="Kobayashi H."/>
        </authorList>
    </citation>
    <scope>NUCLEOTIDE SEQUENCE [LARGE SCALE GENOMIC DNA]</scope>
    <source>
        <strain evidence="5">YK43</strain>
    </source>
</reference>
<dbReference type="GO" id="GO:0009055">
    <property type="term" value="F:electron transfer activity"/>
    <property type="evidence" value="ECO:0007669"/>
    <property type="project" value="TreeGrafter"/>
</dbReference>
<accession>A0A401IUB4</accession>
<dbReference type="Proteomes" id="UP000286848">
    <property type="component" value="Unassembled WGS sequence"/>
</dbReference>
<evidence type="ECO:0000313" key="4">
    <source>
        <dbReference type="EMBL" id="GBG95114.1"/>
    </source>
</evidence>
<dbReference type="Pfam" id="PF02525">
    <property type="entry name" value="Flavodoxin_2"/>
    <property type="match status" value="1"/>
</dbReference>
<dbReference type="GO" id="GO:0003955">
    <property type="term" value="F:NAD(P)H dehydrogenase (quinone) activity"/>
    <property type="evidence" value="ECO:0007669"/>
    <property type="project" value="TreeGrafter"/>
</dbReference>
<dbReference type="PANTHER" id="PTHR47307:SF1">
    <property type="entry name" value="GLUTATHIONE-REGULATED POTASSIUM-EFFLUX SYSTEM ANCILLARY PROTEIN KEFG"/>
    <property type="match status" value="1"/>
</dbReference>
<dbReference type="RefSeq" id="WP_124977143.1">
    <property type="nucleotide sequence ID" value="NZ_BFFP01000026.1"/>
</dbReference>
<name>A0A401IUB4_9LACO</name>
<keyword evidence="2" id="KW-0175">Coiled coil</keyword>
<comment type="caution">
    <text evidence="4">The sequence shown here is derived from an EMBL/GenBank/DDBJ whole genome shotgun (WGS) entry which is preliminary data.</text>
</comment>
<gene>
    <name evidence="4" type="primary">mdaB</name>
    <name evidence="4" type="ORF">LFYK43_15730</name>
</gene>